<evidence type="ECO:0000259" key="10">
    <source>
        <dbReference type="SMART" id="SM00959"/>
    </source>
</evidence>
<dbReference type="InterPro" id="IPR011112">
    <property type="entry name" value="Rho-like_N"/>
</dbReference>
<dbReference type="Pfam" id="PF08398">
    <property type="entry name" value="Phospholip_A2_4"/>
    <property type="match status" value="1"/>
</dbReference>
<dbReference type="SUPFAM" id="SSF53098">
    <property type="entry name" value="Ribonuclease H-like"/>
    <property type="match status" value="1"/>
</dbReference>
<protein>
    <recommendedName>
        <fullName evidence="2">DNA-directed DNA polymerase</fullName>
        <ecNumber evidence="2">2.7.7.7</ecNumber>
    </recommendedName>
</protein>
<feature type="domain" description="Rho termination factor-like N-terminal" evidence="10">
    <location>
        <begin position="9"/>
        <end position="46"/>
    </location>
</feature>
<dbReference type="Pfam" id="PF26634">
    <property type="entry name" value="DUF8207"/>
    <property type="match status" value="1"/>
</dbReference>
<evidence type="ECO:0000256" key="5">
    <source>
        <dbReference type="ARBA" id="ARBA00022705"/>
    </source>
</evidence>
<dbReference type="Pfam" id="PF03175">
    <property type="entry name" value="DNA_pol_B_2"/>
    <property type="match status" value="2"/>
</dbReference>
<gene>
    <name evidence="11" type="ORF">AGLY_016591</name>
</gene>
<feature type="region of interest" description="Disordered" evidence="9">
    <location>
        <begin position="1359"/>
        <end position="1380"/>
    </location>
</feature>
<dbReference type="EC" id="2.7.7.7" evidence="2"/>
<comment type="catalytic activity">
    <reaction evidence="8">
        <text>DNA(n) + a 2'-deoxyribonucleoside 5'-triphosphate = DNA(n+1) + diphosphate</text>
        <dbReference type="Rhea" id="RHEA:22508"/>
        <dbReference type="Rhea" id="RHEA-COMP:17339"/>
        <dbReference type="Rhea" id="RHEA-COMP:17340"/>
        <dbReference type="ChEBI" id="CHEBI:33019"/>
        <dbReference type="ChEBI" id="CHEBI:61560"/>
        <dbReference type="ChEBI" id="CHEBI:173112"/>
        <dbReference type="EC" id="2.7.7.7"/>
    </reaction>
</comment>
<evidence type="ECO:0000256" key="8">
    <source>
        <dbReference type="ARBA" id="ARBA00049244"/>
    </source>
</evidence>
<proteinExistence type="inferred from homology"/>
<sequence length="2048" mass="239899">MEQINSIRILENMKVSELKSIAKEAKLKGYSTLKKIALISRIRKGHTIRDLKISELKSLARSYGIRSIYKLNKDNLITNINKQQPFRKFKEDIFKTDNSSLNNNPFQKLEKTFFIEENYFNSSLEKTPEVFELIDVIQLNKQVQKKFKIHETDYKIRFKEALIKDLKLCNAKYKIDYTHKALDSMLKLAQRNSNYEKGDQINIIVMNPNLKNTISTGMKSDNFLTNLKSIVGNILTSDETIDITETTFQVQLVKIPRGSNRKKIINLSENIKTKNSIIQINNDDNLCCPRAIVVALSTQTNNILGHELDSNKIKQLKIGRKIQKDLALELCNMLTEYNEEGFTLTDIKNVERTLDIQINIICAENLNTLIYKGDDKQTKIYLYKNGNHFDVIKSAKGFYGSSYYCEDCDKPYQNKDKHKCVEEYNICKMCTYFGIRIEHSSSTKNRIYCEKCNRYCYNQECLDNHNYICDYVYKCIDCNRIVLRDKKHKHKCGYSECRNCLEEVKINKHQCYMQHRSQKGAQQETGTHIANKIIAHDFEGNKIMFDTNEEFCKHVISEEYRGYTFIAHYAKGYDSQFILKYLVDNTLRPFTIYNGTKLMLLEIKYLSIRIIDSSNFIQSPLSSFPKTFGLKELKKGYFPHFFNTVENQNYIGILPDKEYYGYETMKTENKQEFEKWYNDKINENYIFNFKEELEAYCNSDVDILRRGSLELRKQFLEIANIDPFRYTTIAGVCMAIYRSRYLLKDTIAVLDKEKNEKYSKQSITWLQHFNNKNISHALNGGEKIIAGAKVDGFDNKSKTVYQYHGCFWHGCTKCYKDRETINNINHETMEDLYQKTIDRSTTIKNAGYNLVEQWECDWINSTTYKKMRKADIVEPINPRDAFFGGRTNATKLRVKNTKIRYIDVCSLYPTVNYYDYYPVGHPKKIFKPKLYDKNWFGLIKCKILPPRNLYHPVLPVKIKLEKSEKLLFPLCYKCAVDQNQRCDHSKNERQFIGTWTTDEVNKALEKGYIITKIYEVWNFKEKTTDLFKKYVNNFMKIKLESSKHNYSSNEEYIKIIFDKLGILLDKYKIGDNPGRRAVAKLCLNSLWGKFGQRQKMKKTEFVTDPQQLYKILLDDRLENINIKILNDNMIQMCYNYKDNYVENFHNTNILIALFTTSSARLRLYKMLDKLDRTVVYFDTDSIFYIDNGGNVVKTGTMLGEWTDELGENVHITDWASTGPKSYYYKTNDNKFKTVIKGFTLNYQNLLKLNGESMIKLIEQKNKDNNIELEYNQITRDTLTKNIVNKKVTKKFSFGYDKRIILPDYDTMPYVHLVLSLFLYTSVNEDNLTLSLISNLGLDFMIISPYKPKNPELHRLMSTEETFETPKKSRQKSITNSPMPTDTIKLGPNATKYLPTIEPNNSFGIYYNKDFEDHMIGKCMITFENDDIILNGKKYKGTVGLWRLLAHSDVTRPEYYTEDDFKIYKEILIETDSIYQNNDKSTGRAKSSGGAKYVSMISNIWKEINEKKRPITKPTTKPIGEGLRQYTDDRIEYRYIDNMKQLTDRLQLIAAKERAGNNNYHNEKLGILHLCKTSMEKIIDTPKGIEYLLLYVTNLPKEVVKVSKDSIIKKIYFISNDERKGNNIYHDEKLNILNICIREMENLIDIPNNGAHYLYSYVSCLPKKIIKGSGFINDFLNCSFLPELHWPGYNYLGPGTKLEKNKKPINKLDEAARDHDFFYKDHKDTKTRHEADKILERKAMERFNAPDTNMNEKIPALLTAYAMKSKRHLGMNLKKKLAEACKNNTNAIIQIASDKIYKGENIFYLDQNQIDKLKNSKEKKSGVRLEITPKQIKKKEGGFLPLILPFLEAAAVATPAIVALYDSYKDSKHKKKMEEETIRHNKEMEKNKGSGLKKNKKKIEKMNSFEIKKFRKNIRNFKGVYTIFWSKEKNINIEPLSNFDINHFGNNIKIFRGCFMRNDLPMKSWVNECGVLNLNDSTQNGFHWVAWKKMKNKIIYFDSFGINPPPKELVNYLGKHNLWYTDRKFQDYNDPPICGHLCLEFIDNYKKFI</sequence>
<dbReference type="OrthoDB" id="6751099at2759"/>
<dbReference type="Pfam" id="PF07498">
    <property type="entry name" value="Rho_N"/>
    <property type="match status" value="1"/>
</dbReference>
<evidence type="ECO:0000256" key="7">
    <source>
        <dbReference type="ARBA" id="ARBA00023125"/>
    </source>
</evidence>
<dbReference type="GO" id="GO:0000166">
    <property type="term" value="F:nucleotide binding"/>
    <property type="evidence" value="ECO:0007669"/>
    <property type="project" value="InterPro"/>
</dbReference>
<evidence type="ECO:0000313" key="12">
    <source>
        <dbReference type="Proteomes" id="UP000475862"/>
    </source>
</evidence>
<dbReference type="SMART" id="SM00959">
    <property type="entry name" value="Rho_N"/>
    <property type="match status" value="2"/>
</dbReference>
<feature type="domain" description="Rho termination factor-like N-terminal" evidence="10">
    <location>
        <begin position="47"/>
        <end position="88"/>
    </location>
</feature>
<evidence type="ECO:0000256" key="3">
    <source>
        <dbReference type="ARBA" id="ARBA00022679"/>
    </source>
</evidence>
<reference evidence="11 12" key="1">
    <citation type="submission" date="2019-08" db="EMBL/GenBank/DDBJ databases">
        <title>The genome of the soybean aphid Biotype 1, its phylome, world population structure and adaptation to the North American continent.</title>
        <authorList>
            <person name="Giordano R."/>
            <person name="Donthu R.K."/>
            <person name="Hernandez A.G."/>
            <person name="Wright C.L."/>
            <person name="Zimin A.V."/>
        </authorList>
    </citation>
    <scope>NUCLEOTIDE SEQUENCE [LARGE SCALE GENOMIC DNA]</scope>
    <source>
        <tissue evidence="11">Whole aphids</tissue>
    </source>
</reference>
<evidence type="ECO:0000256" key="9">
    <source>
        <dbReference type="SAM" id="MobiDB-lite"/>
    </source>
</evidence>
<dbReference type="InterPro" id="IPR058520">
    <property type="entry name" value="DUF8207"/>
</dbReference>
<dbReference type="GO" id="GO:0006353">
    <property type="term" value="P:DNA-templated transcription termination"/>
    <property type="evidence" value="ECO:0007669"/>
    <property type="project" value="InterPro"/>
</dbReference>
<dbReference type="InterPro" id="IPR023211">
    <property type="entry name" value="DNA_pol_palm_dom_sf"/>
</dbReference>
<keyword evidence="3" id="KW-0808">Transferase</keyword>
<comment type="caution">
    <text evidence="11">The sequence shown here is derived from an EMBL/GenBank/DDBJ whole genome shotgun (WGS) entry which is preliminary data.</text>
</comment>
<dbReference type="Proteomes" id="UP000475862">
    <property type="component" value="Unassembled WGS sequence"/>
</dbReference>
<name>A0A6G0SX36_APHGL</name>
<keyword evidence="4" id="KW-0548">Nucleotidyltransferase</keyword>
<dbReference type="Gene3D" id="3.90.1600.10">
    <property type="entry name" value="Palm domain of DNA polymerase"/>
    <property type="match status" value="1"/>
</dbReference>
<dbReference type="Gene3D" id="3.40.960.10">
    <property type="entry name" value="VSR Endonuclease"/>
    <property type="match status" value="1"/>
</dbReference>
<dbReference type="InterPro" id="IPR043502">
    <property type="entry name" value="DNA/RNA_pol_sf"/>
</dbReference>
<dbReference type="PANTHER" id="PTHR33568">
    <property type="entry name" value="DNA POLYMERASE"/>
    <property type="match status" value="1"/>
</dbReference>
<accession>A0A6G0SX36</accession>
<dbReference type="GO" id="GO:0042575">
    <property type="term" value="C:DNA polymerase complex"/>
    <property type="evidence" value="ECO:0007669"/>
    <property type="project" value="UniProtKB-ARBA"/>
</dbReference>
<dbReference type="Gene3D" id="1.10.287.690">
    <property type="entry name" value="Helix hairpin bin"/>
    <property type="match status" value="1"/>
</dbReference>
<dbReference type="GO" id="GO:0003677">
    <property type="term" value="F:DNA binding"/>
    <property type="evidence" value="ECO:0007669"/>
    <property type="project" value="UniProtKB-KW"/>
</dbReference>
<dbReference type="GO" id="GO:0005198">
    <property type="term" value="F:structural molecule activity"/>
    <property type="evidence" value="ECO:0007669"/>
    <property type="project" value="InterPro"/>
</dbReference>
<evidence type="ECO:0000313" key="11">
    <source>
        <dbReference type="EMBL" id="KAE9522960.1"/>
    </source>
</evidence>
<dbReference type="InterPro" id="IPR004868">
    <property type="entry name" value="DNA-dir_DNA_pol_B_mt/vir"/>
</dbReference>
<evidence type="ECO:0000256" key="2">
    <source>
        <dbReference type="ARBA" id="ARBA00012417"/>
    </source>
</evidence>
<dbReference type="InterPro" id="IPR012337">
    <property type="entry name" value="RNaseH-like_sf"/>
</dbReference>
<dbReference type="SUPFAM" id="SSF56672">
    <property type="entry name" value="DNA/RNA polymerases"/>
    <property type="match status" value="1"/>
</dbReference>
<dbReference type="PANTHER" id="PTHR33568:SF3">
    <property type="entry name" value="DNA-DIRECTED DNA POLYMERASE"/>
    <property type="match status" value="1"/>
</dbReference>
<keyword evidence="5" id="KW-0235">DNA replication</keyword>
<comment type="similarity">
    <text evidence="1">Belongs to the DNA polymerase type-B family.</text>
</comment>
<dbReference type="InterPro" id="IPR013607">
    <property type="entry name" value="Phospholipase_A2-like"/>
</dbReference>
<evidence type="ECO:0000256" key="4">
    <source>
        <dbReference type="ARBA" id="ARBA00022695"/>
    </source>
</evidence>
<organism evidence="11 12">
    <name type="scientific">Aphis glycines</name>
    <name type="common">Soybean aphid</name>
    <dbReference type="NCBI Taxonomy" id="307491"/>
    <lineage>
        <taxon>Eukaryota</taxon>
        <taxon>Metazoa</taxon>
        <taxon>Ecdysozoa</taxon>
        <taxon>Arthropoda</taxon>
        <taxon>Hexapoda</taxon>
        <taxon>Insecta</taxon>
        <taxon>Pterygota</taxon>
        <taxon>Neoptera</taxon>
        <taxon>Paraneoptera</taxon>
        <taxon>Hemiptera</taxon>
        <taxon>Sternorrhyncha</taxon>
        <taxon>Aphidomorpha</taxon>
        <taxon>Aphidoidea</taxon>
        <taxon>Aphididae</taxon>
        <taxon>Aphidini</taxon>
        <taxon>Aphis</taxon>
        <taxon>Aphis</taxon>
    </lineage>
</organism>
<keyword evidence="6" id="KW-0239">DNA-directed DNA polymerase</keyword>
<dbReference type="GO" id="GO:0003887">
    <property type="term" value="F:DNA-directed DNA polymerase activity"/>
    <property type="evidence" value="ECO:0007669"/>
    <property type="project" value="UniProtKB-KW"/>
</dbReference>
<keyword evidence="7" id="KW-0238">DNA-binding</keyword>
<keyword evidence="12" id="KW-1185">Reference proteome</keyword>
<evidence type="ECO:0000256" key="6">
    <source>
        <dbReference type="ARBA" id="ARBA00022932"/>
    </source>
</evidence>
<evidence type="ECO:0000256" key="1">
    <source>
        <dbReference type="ARBA" id="ARBA00005755"/>
    </source>
</evidence>
<dbReference type="GO" id="GO:0006260">
    <property type="term" value="P:DNA replication"/>
    <property type="evidence" value="ECO:0007669"/>
    <property type="project" value="UniProtKB-KW"/>
</dbReference>
<dbReference type="EMBL" id="VYZN01000468">
    <property type="protein sequence ID" value="KAE9522960.1"/>
    <property type="molecule type" value="Genomic_DNA"/>
</dbReference>